<reference evidence="1" key="1">
    <citation type="submission" date="2014-09" db="EMBL/GenBank/DDBJ databases">
        <authorList>
            <person name="Magalhaes I.L.F."/>
            <person name="Oliveira U."/>
            <person name="Santos F.R."/>
            <person name="Vidigal T.H.D.A."/>
            <person name="Brescovit A.D."/>
            <person name="Santos A.J."/>
        </authorList>
    </citation>
    <scope>NUCLEOTIDE SEQUENCE</scope>
    <source>
        <tissue evidence="1">Shoot tissue taken approximately 20 cm above the soil surface</tissue>
    </source>
</reference>
<evidence type="ECO:0000313" key="1">
    <source>
        <dbReference type="EMBL" id="JAE16742.1"/>
    </source>
</evidence>
<name>A0A0A9FWV1_ARUDO</name>
<organism evidence="1">
    <name type="scientific">Arundo donax</name>
    <name type="common">Giant reed</name>
    <name type="synonym">Donax arundinaceus</name>
    <dbReference type="NCBI Taxonomy" id="35708"/>
    <lineage>
        <taxon>Eukaryota</taxon>
        <taxon>Viridiplantae</taxon>
        <taxon>Streptophyta</taxon>
        <taxon>Embryophyta</taxon>
        <taxon>Tracheophyta</taxon>
        <taxon>Spermatophyta</taxon>
        <taxon>Magnoliopsida</taxon>
        <taxon>Liliopsida</taxon>
        <taxon>Poales</taxon>
        <taxon>Poaceae</taxon>
        <taxon>PACMAD clade</taxon>
        <taxon>Arundinoideae</taxon>
        <taxon>Arundineae</taxon>
        <taxon>Arundo</taxon>
    </lineage>
</organism>
<reference evidence="1" key="2">
    <citation type="journal article" date="2015" name="Data Brief">
        <title>Shoot transcriptome of the giant reed, Arundo donax.</title>
        <authorList>
            <person name="Barrero R.A."/>
            <person name="Guerrero F.D."/>
            <person name="Moolhuijzen P."/>
            <person name="Goolsby J.A."/>
            <person name="Tidwell J."/>
            <person name="Bellgard S.E."/>
            <person name="Bellgard M.I."/>
        </authorList>
    </citation>
    <scope>NUCLEOTIDE SEQUENCE</scope>
    <source>
        <tissue evidence="1">Shoot tissue taken approximately 20 cm above the soil surface</tissue>
    </source>
</reference>
<sequence>MMAQFSTGDRRRKTKGDMCALTCCIY</sequence>
<proteinExistence type="predicted"/>
<accession>A0A0A9FWV1</accession>
<dbReference type="EMBL" id="GBRH01181154">
    <property type="protein sequence ID" value="JAE16742.1"/>
    <property type="molecule type" value="Transcribed_RNA"/>
</dbReference>
<dbReference type="AlphaFoldDB" id="A0A0A9FWV1"/>
<protein>
    <submittedName>
        <fullName evidence="1">Uncharacterized protein</fullName>
    </submittedName>
</protein>